<accession>A0A1R3HJ58</accession>
<proteinExistence type="predicted"/>
<sequence>MGVQDAGELSLFNDPKGGQQKNLHPDFGDFDEVDEEEGEKGGDCSDDDDDDFMVLDSCKEPRVQKEDVWRVELGEDEFRHPLVREVDERVALEFFYWADRQWRERWMRQKLILGQGQSGGTLSVTALTTSWDRTIHAQMENNS</sequence>
<comment type="caution">
    <text evidence="2">The sequence shown here is derived from an EMBL/GenBank/DDBJ whole genome shotgun (WGS) entry which is preliminary data.</text>
</comment>
<name>A0A1R3HJ58_COCAP</name>
<dbReference type="Proteomes" id="UP000188268">
    <property type="component" value="Unassembled WGS sequence"/>
</dbReference>
<evidence type="ECO:0000313" key="3">
    <source>
        <dbReference type="Proteomes" id="UP000188268"/>
    </source>
</evidence>
<protein>
    <submittedName>
        <fullName evidence="2">Pentatricopeptide repeat-containing protein</fullName>
    </submittedName>
</protein>
<evidence type="ECO:0000256" key="1">
    <source>
        <dbReference type="SAM" id="MobiDB-lite"/>
    </source>
</evidence>
<evidence type="ECO:0000313" key="2">
    <source>
        <dbReference type="EMBL" id="OMO70360.1"/>
    </source>
</evidence>
<feature type="compositionally biased region" description="Acidic residues" evidence="1">
    <location>
        <begin position="28"/>
        <end position="50"/>
    </location>
</feature>
<reference evidence="2 3" key="1">
    <citation type="submission" date="2013-09" db="EMBL/GenBank/DDBJ databases">
        <title>Corchorus capsularis genome sequencing.</title>
        <authorList>
            <person name="Alam M."/>
            <person name="Haque M.S."/>
            <person name="Islam M.S."/>
            <person name="Emdad E.M."/>
            <person name="Islam M.M."/>
            <person name="Ahmed B."/>
            <person name="Halim A."/>
            <person name="Hossen Q.M.M."/>
            <person name="Hossain M.Z."/>
            <person name="Ahmed R."/>
            <person name="Khan M.M."/>
            <person name="Islam R."/>
            <person name="Rashid M.M."/>
            <person name="Khan S.A."/>
            <person name="Rahman M.S."/>
            <person name="Alam M."/>
        </authorList>
    </citation>
    <scope>NUCLEOTIDE SEQUENCE [LARGE SCALE GENOMIC DNA]</scope>
    <source>
        <strain evidence="3">cv. CVL-1</strain>
        <tissue evidence="2">Whole seedling</tissue>
    </source>
</reference>
<dbReference type="STRING" id="210143.A0A1R3HJ58"/>
<gene>
    <name evidence="2" type="ORF">CCACVL1_18956</name>
</gene>
<dbReference type="Gramene" id="OMO70360">
    <property type="protein sequence ID" value="OMO70360"/>
    <property type="gene ID" value="CCACVL1_18956"/>
</dbReference>
<organism evidence="2 3">
    <name type="scientific">Corchorus capsularis</name>
    <name type="common">Jute</name>
    <dbReference type="NCBI Taxonomy" id="210143"/>
    <lineage>
        <taxon>Eukaryota</taxon>
        <taxon>Viridiplantae</taxon>
        <taxon>Streptophyta</taxon>
        <taxon>Embryophyta</taxon>
        <taxon>Tracheophyta</taxon>
        <taxon>Spermatophyta</taxon>
        <taxon>Magnoliopsida</taxon>
        <taxon>eudicotyledons</taxon>
        <taxon>Gunneridae</taxon>
        <taxon>Pentapetalae</taxon>
        <taxon>rosids</taxon>
        <taxon>malvids</taxon>
        <taxon>Malvales</taxon>
        <taxon>Malvaceae</taxon>
        <taxon>Grewioideae</taxon>
        <taxon>Apeibeae</taxon>
        <taxon>Corchorus</taxon>
    </lineage>
</organism>
<dbReference type="EMBL" id="AWWV01011815">
    <property type="protein sequence ID" value="OMO70360.1"/>
    <property type="molecule type" value="Genomic_DNA"/>
</dbReference>
<keyword evidence="3" id="KW-1185">Reference proteome</keyword>
<dbReference type="AlphaFoldDB" id="A0A1R3HJ58"/>
<feature type="region of interest" description="Disordered" evidence="1">
    <location>
        <begin position="1"/>
        <end position="50"/>
    </location>
</feature>